<keyword evidence="7" id="KW-1185">Reference proteome</keyword>
<proteinExistence type="predicted"/>
<protein>
    <submittedName>
        <fullName evidence="6">Putative membrane protein required for colicin V production</fullName>
    </submittedName>
</protein>
<evidence type="ECO:0000256" key="1">
    <source>
        <dbReference type="ARBA" id="ARBA00004141"/>
    </source>
</evidence>
<organism evidence="6 7">
    <name type="scientific">Listeria rocourtiae</name>
    <dbReference type="NCBI Taxonomy" id="647910"/>
    <lineage>
        <taxon>Bacteria</taxon>
        <taxon>Bacillati</taxon>
        <taxon>Bacillota</taxon>
        <taxon>Bacilli</taxon>
        <taxon>Bacillales</taxon>
        <taxon>Listeriaceae</taxon>
        <taxon>Listeria</taxon>
    </lineage>
</organism>
<feature type="transmembrane region" description="Helical" evidence="5">
    <location>
        <begin position="6"/>
        <end position="22"/>
    </location>
</feature>
<dbReference type="OrthoDB" id="1809613at2"/>
<dbReference type="STRING" id="1265846.PROCOU_13763"/>
<accession>A0A4R6ZR53</accession>
<evidence type="ECO:0000313" key="7">
    <source>
        <dbReference type="Proteomes" id="UP000295558"/>
    </source>
</evidence>
<evidence type="ECO:0000256" key="3">
    <source>
        <dbReference type="ARBA" id="ARBA00022989"/>
    </source>
</evidence>
<reference evidence="6 7" key="1">
    <citation type="submission" date="2019-03" db="EMBL/GenBank/DDBJ databases">
        <title>Genomic Encyclopedia of Type Strains, Phase III (KMG-III): the genomes of soil and plant-associated and newly described type strains.</title>
        <authorList>
            <person name="Whitman W."/>
        </authorList>
    </citation>
    <scope>NUCLEOTIDE SEQUENCE [LARGE SCALE GENOMIC DNA]</scope>
    <source>
        <strain evidence="6 7">CECT 7972</strain>
    </source>
</reference>
<keyword evidence="3 5" id="KW-1133">Transmembrane helix</keyword>
<dbReference type="Pfam" id="PF02674">
    <property type="entry name" value="Colicin_V"/>
    <property type="match status" value="1"/>
</dbReference>
<dbReference type="AlphaFoldDB" id="A0A4R6ZR53"/>
<feature type="transmembrane region" description="Helical" evidence="5">
    <location>
        <begin position="114"/>
        <end position="141"/>
    </location>
</feature>
<evidence type="ECO:0000256" key="4">
    <source>
        <dbReference type="ARBA" id="ARBA00023136"/>
    </source>
</evidence>
<name>A0A4R6ZR53_9LIST</name>
<dbReference type="GO" id="GO:0016020">
    <property type="term" value="C:membrane"/>
    <property type="evidence" value="ECO:0007669"/>
    <property type="project" value="UniProtKB-SubCell"/>
</dbReference>
<evidence type="ECO:0000313" key="6">
    <source>
        <dbReference type="EMBL" id="TDR55143.1"/>
    </source>
</evidence>
<feature type="transmembrane region" description="Helical" evidence="5">
    <location>
        <begin position="27"/>
        <end position="44"/>
    </location>
</feature>
<keyword evidence="2 5" id="KW-0812">Transmembrane</keyword>
<dbReference type="PANTHER" id="PTHR37306">
    <property type="entry name" value="COLICIN V PRODUCTION PROTEIN"/>
    <property type="match status" value="1"/>
</dbReference>
<dbReference type="RefSeq" id="WP_133619600.1">
    <property type="nucleotide sequence ID" value="NZ_JAASUO010000001.1"/>
</dbReference>
<dbReference type="InterPro" id="IPR003825">
    <property type="entry name" value="Colicin-V_CvpA"/>
</dbReference>
<comment type="subcellular location">
    <subcellularLocation>
        <location evidence="1">Membrane</location>
        <topology evidence="1">Multi-pass membrane protein</topology>
    </subcellularLocation>
</comment>
<evidence type="ECO:0000256" key="2">
    <source>
        <dbReference type="ARBA" id="ARBA00022692"/>
    </source>
</evidence>
<comment type="caution">
    <text evidence="6">The sequence shown here is derived from an EMBL/GenBank/DDBJ whole genome shotgun (WGS) entry which is preliminary data.</text>
</comment>
<dbReference type="PANTHER" id="PTHR37306:SF1">
    <property type="entry name" value="COLICIN V PRODUCTION PROTEIN"/>
    <property type="match status" value="1"/>
</dbReference>
<dbReference type="GO" id="GO:0009403">
    <property type="term" value="P:toxin biosynthetic process"/>
    <property type="evidence" value="ECO:0007669"/>
    <property type="project" value="InterPro"/>
</dbReference>
<dbReference type="Proteomes" id="UP000295558">
    <property type="component" value="Unassembled WGS sequence"/>
</dbReference>
<sequence>MVLNVIILILLIGGFFNGYRNGVLRQLIITIGYLLSFFVAYKYYEALAPHITFIPYPELDKSNDFYVLLETLHTENAYYNSIAFLLIFLVATIVVHMIASLFKGVTNVPVLRQVNGLIGAALGVLQTYLIVFLILYVGAIFPAEWSQNVISGSSVAEWILKNTPLLSDAFYKWMTGILPK</sequence>
<feature type="transmembrane region" description="Helical" evidence="5">
    <location>
        <begin position="77"/>
        <end position="102"/>
    </location>
</feature>
<gene>
    <name evidence="6" type="ORF">DFP96_10171</name>
</gene>
<dbReference type="EMBL" id="SNZK01000001">
    <property type="protein sequence ID" value="TDR55143.1"/>
    <property type="molecule type" value="Genomic_DNA"/>
</dbReference>
<evidence type="ECO:0000256" key="5">
    <source>
        <dbReference type="SAM" id="Phobius"/>
    </source>
</evidence>
<keyword evidence="4 5" id="KW-0472">Membrane</keyword>